<name>A0AAE0LYD9_9PEZI</name>
<protein>
    <submittedName>
        <fullName evidence="3">Uncharacterized protein</fullName>
    </submittedName>
</protein>
<feature type="region of interest" description="Disordered" evidence="2">
    <location>
        <begin position="17"/>
        <end position="45"/>
    </location>
</feature>
<evidence type="ECO:0000256" key="1">
    <source>
        <dbReference type="SAM" id="Coils"/>
    </source>
</evidence>
<keyword evidence="1" id="KW-0175">Coiled coil</keyword>
<sequence>MEEKLLPPLPDALVRARRAPPSHTSQRSAVHTSRQLSPVSEVPHPSEIQTMQLEVDILKRELATARRQAGEMERQMASLKKETQRYQLQINRQNCLVAHIFDAIKLVYSNDHQIAAERFQFTETALAGVRQVPRQEDGGWI</sequence>
<dbReference type="AlphaFoldDB" id="A0AAE0LYD9"/>
<evidence type="ECO:0000256" key="2">
    <source>
        <dbReference type="SAM" id="MobiDB-lite"/>
    </source>
</evidence>
<reference evidence="3" key="2">
    <citation type="submission" date="2023-06" db="EMBL/GenBank/DDBJ databases">
        <authorList>
            <consortium name="Lawrence Berkeley National Laboratory"/>
            <person name="Haridas S."/>
            <person name="Hensen N."/>
            <person name="Bonometti L."/>
            <person name="Westerberg I."/>
            <person name="Brannstrom I.O."/>
            <person name="Guillou S."/>
            <person name="Cros-Aarteil S."/>
            <person name="Calhoun S."/>
            <person name="Kuo A."/>
            <person name="Mondo S."/>
            <person name="Pangilinan J."/>
            <person name="Riley R."/>
            <person name="Labutti K."/>
            <person name="Andreopoulos B."/>
            <person name="Lipzen A."/>
            <person name="Chen C."/>
            <person name="Yanf M."/>
            <person name="Daum C."/>
            <person name="Ng V."/>
            <person name="Clum A."/>
            <person name="Steindorff A."/>
            <person name="Ohm R."/>
            <person name="Martin F."/>
            <person name="Silar P."/>
            <person name="Natvig D."/>
            <person name="Lalanne C."/>
            <person name="Gautier V."/>
            <person name="Ament-Velasquez S.L."/>
            <person name="Kruys A."/>
            <person name="Hutchinson M.I."/>
            <person name="Powell A.J."/>
            <person name="Barry K."/>
            <person name="Miller A.N."/>
            <person name="Grigoriev I.V."/>
            <person name="Debuchy R."/>
            <person name="Gladieux P."/>
            <person name="Thoren M.H."/>
            <person name="Johannesson H."/>
        </authorList>
    </citation>
    <scope>NUCLEOTIDE SEQUENCE</scope>
    <source>
        <strain evidence="3">CBS 118394</strain>
    </source>
</reference>
<feature type="coiled-coil region" evidence="1">
    <location>
        <begin position="48"/>
        <end position="89"/>
    </location>
</feature>
<proteinExistence type="predicted"/>
<comment type="caution">
    <text evidence="3">The sequence shown here is derived from an EMBL/GenBank/DDBJ whole genome shotgun (WGS) entry which is preliminary data.</text>
</comment>
<organism evidence="3 4">
    <name type="scientific">Apodospora peruviana</name>
    <dbReference type="NCBI Taxonomy" id="516989"/>
    <lineage>
        <taxon>Eukaryota</taxon>
        <taxon>Fungi</taxon>
        <taxon>Dikarya</taxon>
        <taxon>Ascomycota</taxon>
        <taxon>Pezizomycotina</taxon>
        <taxon>Sordariomycetes</taxon>
        <taxon>Sordariomycetidae</taxon>
        <taxon>Sordariales</taxon>
        <taxon>Lasiosphaeriaceae</taxon>
        <taxon>Apodospora</taxon>
    </lineage>
</organism>
<dbReference type="EMBL" id="JAUEDM010000009">
    <property type="protein sequence ID" value="KAK3312466.1"/>
    <property type="molecule type" value="Genomic_DNA"/>
</dbReference>
<dbReference type="Proteomes" id="UP001283341">
    <property type="component" value="Unassembled WGS sequence"/>
</dbReference>
<evidence type="ECO:0000313" key="3">
    <source>
        <dbReference type="EMBL" id="KAK3312466.1"/>
    </source>
</evidence>
<feature type="compositionally biased region" description="Polar residues" evidence="2">
    <location>
        <begin position="22"/>
        <end position="38"/>
    </location>
</feature>
<gene>
    <name evidence="3" type="ORF">B0H66DRAFT_596013</name>
</gene>
<accession>A0AAE0LYD9</accession>
<evidence type="ECO:0000313" key="4">
    <source>
        <dbReference type="Proteomes" id="UP001283341"/>
    </source>
</evidence>
<keyword evidence="4" id="KW-1185">Reference proteome</keyword>
<reference evidence="3" key="1">
    <citation type="journal article" date="2023" name="Mol. Phylogenet. Evol.">
        <title>Genome-scale phylogeny and comparative genomics of the fungal order Sordariales.</title>
        <authorList>
            <person name="Hensen N."/>
            <person name="Bonometti L."/>
            <person name="Westerberg I."/>
            <person name="Brannstrom I.O."/>
            <person name="Guillou S."/>
            <person name="Cros-Aarteil S."/>
            <person name="Calhoun S."/>
            <person name="Haridas S."/>
            <person name="Kuo A."/>
            <person name="Mondo S."/>
            <person name="Pangilinan J."/>
            <person name="Riley R."/>
            <person name="LaButti K."/>
            <person name="Andreopoulos B."/>
            <person name="Lipzen A."/>
            <person name="Chen C."/>
            <person name="Yan M."/>
            <person name="Daum C."/>
            <person name="Ng V."/>
            <person name="Clum A."/>
            <person name="Steindorff A."/>
            <person name="Ohm R.A."/>
            <person name="Martin F."/>
            <person name="Silar P."/>
            <person name="Natvig D.O."/>
            <person name="Lalanne C."/>
            <person name="Gautier V."/>
            <person name="Ament-Velasquez S.L."/>
            <person name="Kruys A."/>
            <person name="Hutchinson M.I."/>
            <person name="Powell A.J."/>
            <person name="Barry K."/>
            <person name="Miller A.N."/>
            <person name="Grigoriev I.V."/>
            <person name="Debuchy R."/>
            <person name="Gladieux P."/>
            <person name="Hiltunen Thoren M."/>
            <person name="Johannesson H."/>
        </authorList>
    </citation>
    <scope>NUCLEOTIDE SEQUENCE</scope>
    <source>
        <strain evidence="3">CBS 118394</strain>
    </source>
</reference>